<dbReference type="GO" id="GO:0102710">
    <property type="term" value="F:D-inositol-3-phosphate glycosyltransferase activity"/>
    <property type="evidence" value="ECO:0007669"/>
    <property type="project" value="UniProtKB-EC"/>
</dbReference>
<dbReference type="RefSeq" id="WP_203413724.1">
    <property type="nucleotide sequence ID" value="NZ_CP060244.1"/>
</dbReference>
<evidence type="ECO:0000313" key="3">
    <source>
        <dbReference type="EMBL" id="QNT79576.1"/>
    </source>
</evidence>
<dbReference type="Pfam" id="PF13439">
    <property type="entry name" value="Glyco_transf_4"/>
    <property type="match status" value="1"/>
</dbReference>
<keyword evidence="3" id="KW-0808">Transferase</keyword>
<dbReference type="InterPro" id="IPR001296">
    <property type="entry name" value="Glyco_trans_1"/>
</dbReference>
<dbReference type="Gene3D" id="3.40.50.2000">
    <property type="entry name" value="Glycogen Phosphorylase B"/>
    <property type="match status" value="2"/>
</dbReference>
<dbReference type="PANTHER" id="PTHR12526">
    <property type="entry name" value="GLYCOSYLTRANSFERASE"/>
    <property type="match status" value="1"/>
</dbReference>
<dbReference type="AlphaFoldDB" id="A0A7H1NUW6"/>
<protein>
    <submittedName>
        <fullName evidence="3">D-inositol-3-phosphate glycosyltransferase</fullName>
        <ecNumber evidence="3">2.4.1.250</ecNumber>
    </submittedName>
</protein>
<dbReference type="CDD" id="cd03819">
    <property type="entry name" value="GT4_WavL-like"/>
    <property type="match status" value="1"/>
</dbReference>
<gene>
    <name evidence="3" type="primary">mshA_7</name>
    <name evidence="3" type="ORF">JGUZn3_23760</name>
</gene>
<sequence>MGRASFRQAVILQVLPALNGGGVERGTVEMAEAITKAGGKALVVSAGGKLLPQLRRAGGQHIPLPVGKKDVISLYRHTQALKRIIEAEGVDVVHARSRAPAWCARWAARKVGRALVTTWHGVHGETFPGKKYYNAVLASGDRVIAISEFIAQRLHTHYNVQPDRLRLIPRGADMEYFDPLKVTGMQIHELALKWYIPIDSYVVMLPARLTEWKGHGWFFHTLGFLKKQGLLPANWLCVCVGEIRGHEPYANKLLALAEELGIASHVRLVGHCSQMSIAYALADIVVIPSLKPEPFGRVAIEAQAMQCLVIAAAHGGLKETVMDGVTGFLVPPHNNEAMAARLLEIMAMPLHSRQEMGIRARDFIKEHYSTSLMQQRTLSVYNELLPPSLQLTQDDFLITQENGVMIEAESKVNTR</sequence>
<keyword evidence="4" id="KW-1185">Reference proteome</keyword>
<dbReference type="Pfam" id="PF00534">
    <property type="entry name" value="Glycos_transf_1"/>
    <property type="match status" value="1"/>
</dbReference>
<dbReference type="EMBL" id="CP060244">
    <property type="protein sequence ID" value="QNT79576.1"/>
    <property type="molecule type" value="Genomic_DNA"/>
</dbReference>
<evidence type="ECO:0000259" key="2">
    <source>
        <dbReference type="Pfam" id="PF13439"/>
    </source>
</evidence>
<name>A0A7H1NUW6_9PROT</name>
<dbReference type="Proteomes" id="UP000516349">
    <property type="component" value="Chromosome"/>
</dbReference>
<keyword evidence="3" id="KW-0328">Glycosyltransferase</keyword>
<dbReference type="InterPro" id="IPR028098">
    <property type="entry name" value="Glyco_trans_4-like_N"/>
</dbReference>
<dbReference type="PANTHER" id="PTHR12526:SF638">
    <property type="entry name" value="SPORE COAT PROTEIN SA"/>
    <property type="match status" value="1"/>
</dbReference>
<feature type="domain" description="Glycosyl transferase family 1" evidence="1">
    <location>
        <begin position="199"/>
        <end position="362"/>
    </location>
</feature>
<dbReference type="SUPFAM" id="SSF53756">
    <property type="entry name" value="UDP-Glycosyltransferase/glycogen phosphorylase"/>
    <property type="match status" value="1"/>
</dbReference>
<dbReference type="EC" id="2.4.1.250" evidence="3"/>
<evidence type="ECO:0000259" key="1">
    <source>
        <dbReference type="Pfam" id="PF00534"/>
    </source>
</evidence>
<reference evidence="3 4" key="1">
    <citation type="submission" date="2020-08" db="EMBL/GenBank/DDBJ databases">
        <title>Complete genome sequence of Entomobacter blattae G55GP.</title>
        <authorList>
            <person name="Poehlein A."/>
            <person name="Guzman J."/>
            <person name="Daniel R."/>
            <person name="Vilcinskas A."/>
        </authorList>
    </citation>
    <scope>NUCLEOTIDE SEQUENCE [LARGE SCALE GENOMIC DNA]</scope>
    <source>
        <strain evidence="3 4">G55GP</strain>
    </source>
</reference>
<evidence type="ECO:0000313" key="4">
    <source>
        <dbReference type="Proteomes" id="UP000516349"/>
    </source>
</evidence>
<dbReference type="KEGG" id="ebla:JGUZn3_23760"/>
<accession>A0A7H1NUW6</accession>
<feature type="domain" description="Glycosyltransferase subfamily 4-like N-terminal" evidence="2">
    <location>
        <begin position="21"/>
        <end position="175"/>
    </location>
</feature>
<organism evidence="3 4">
    <name type="scientific">Entomobacter blattae</name>
    <dbReference type="NCBI Taxonomy" id="2762277"/>
    <lineage>
        <taxon>Bacteria</taxon>
        <taxon>Pseudomonadati</taxon>
        <taxon>Pseudomonadota</taxon>
        <taxon>Alphaproteobacteria</taxon>
        <taxon>Acetobacterales</taxon>
        <taxon>Acetobacteraceae</taxon>
        <taxon>Entomobacter</taxon>
    </lineage>
</organism>
<proteinExistence type="predicted"/>